<feature type="region of interest" description="Disordered" evidence="1">
    <location>
        <begin position="107"/>
        <end position="129"/>
    </location>
</feature>
<accession>D8JPE1</accession>
<dbReference type="HOGENOM" id="CLU_107928_2_0_5"/>
<dbReference type="Pfam" id="PF04480">
    <property type="entry name" value="DUF559"/>
    <property type="match status" value="1"/>
</dbReference>
<dbReference type="EMBL" id="CP002083">
    <property type="protein sequence ID" value="ADJ21832.1"/>
    <property type="molecule type" value="Genomic_DNA"/>
</dbReference>
<dbReference type="InterPro" id="IPR007569">
    <property type="entry name" value="DUF559"/>
</dbReference>
<dbReference type="KEGG" id="hdn:Hden_0004"/>
<gene>
    <name evidence="3" type="ordered locus">Hden_0004</name>
</gene>
<proteinExistence type="predicted"/>
<evidence type="ECO:0000313" key="4">
    <source>
        <dbReference type="Proteomes" id="UP000002033"/>
    </source>
</evidence>
<dbReference type="STRING" id="582899.Hden_0004"/>
<dbReference type="Gene3D" id="3.40.960.10">
    <property type="entry name" value="VSR Endonuclease"/>
    <property type="match status" value="1"/>
</dbReference>
<reference evidence="4" key="1">
    <citation type="journal article" date="2011" name="J. Bacteriol.">
        <title>Genome sequences of eight morphologically diverse alphaproteobacteria.</title>
        <authorList>
            <consortium name="US DOE Joint Genome Institute"/>
            <person name="Brown P.J."/>
            <person name="Kysela D.T."/>
            <person name="Buechlein A."/>
            <person name="Hemmerich C."/>
            <person name="Brun Y.V."/>
        </authorList>
    </citation>
    <scope>NUCLEOTIDE SEQUENCE [LARGE SCALE GENOMIC DNA]</scope>
    <source>
        <strain evidence="4">ATCC 51888 / DSM 1869 / NCIB 11706 / TK 0415</strain>
    </source>
</reference>
<dbReference type="PANTHER" id="PTHR38590:SF1">
    <property type="entry name" value="BLL0828 PROTEIN"/>
    <property type="match status" value="1"/>
</dbReference>
<protein>
    <recommendedName>
        <fullName evidence="2">DUF559 domain-containing protein</fullName>
    </recommendedName>
</protein>
<sequence>MLRNNATAAERRLWYRLRQLRASGQKFRRQVPIDHFIVDFACLSHRLIVEVDGATHSAEAEIASDVHRQRYLESQGFMVLRFNNMDVATNIDGVMESIVGVLSTLAREASPTPNPSPQGGGELLPARGK</sequence>
<feature type="domain" description="DUF559" evidence="2">
    <location>
        <begin position="2"/>
        <end position="102"/>
    </location>
</feature>
<name>D8JPE1_HYPDA</name>
<dbReference type="eggNOG" id="COG2852">
    <property type="taxonomic scope" value="Bacteria"/>
</dbReference>
<dbReference type="InterPro" id="IPR011335">
    <property type="entry name" value="Restrct_endonuc-II-like"/>
</dbReference>
<evidence type="ECO:0000259" key="2">
    <source>
        <dbReference type="Pfam" id="PF04480"/>
    </source>
</evidence>
<organism evidence="3 4">
    <name type="scientific">Hyphomicrobium denitrificans (strain ATCC 51888 / DSM 1869 / NCIMB 11706 / TK 0415)</name>
    <dbReference type="NCBI Taxonomy" id="582899"/>
    <lineage>
        <taxon>Bacteria</taxon>
        <taxon>Pseudomonadati</taxon>
        <taxon>Pseudomonadota</taxon>
        <taxon>Alphaproteobacteria</taxon>
        <taxon>Hyphomicrobiales</taxon>
        <taxon>Hyphomicrobiaceae</taxon>
        <taxon>Hyphomicrobium</taxon>
    </lineage>
</organism>
<evidence type="ECO:0000313" key="3">
    <source>
        <dbReference type="EMBL" id="ADJ21832.1"/>
    </source>
</evidence>
<dbReference type="CDD" id="cd01038">
    <property type="entry name" value="Endonuclease_DUF559"/>
    <property type="match status" value="1"/>
</dbReference>
<dbReference type="PANTHER" id="PTHR38590">
    <property type="entry name" value="BLL0828 PROTEIN"/>
    <property type="match status" value="1"/>
</dbReference>
<dbReference type="Proteomes" id="UP000002033">
    <property type="component" value="Chromosome"/>
</dbReference>
<evidence type="ECO:0000256" key="1">
    <source>
        <dbReference type="SAM" id="MobiDB-lite"/>
    </source>
</evidence>
<dbReference type="SUPFAM" id="SSF52980">
    <property type="entry name" value="Restriction endonuclease-like"/>
    <property type="match status" value="1"/>
</dbReference>
<keyword evidence="4" id="KW-1185">Reference proteome</keyword>
<dbReference type="AlphaFoldDB" id="D8JPE1"/>
<dbReference type="InterPro" id="IPR047216">
    <property type="entry name" value="Endonuclease_DUF559_bact"/>
</dbReference>